<name>A0A3M7QNL8_BRAPC</name>
<protein>
    <submittedName>
        <fullName evidence="2">Uncharacterized protein</fullName>
    </submittedName>
</protein>
<gene>
    <name evidence="2" type="ORF">BpHYR1_016824</name>
</gene>
<keyword evidence="3" id="KW-1185">Reference proteome</keyword>
<comment type="caution">
    <text evidence="2">The sequence shown here is derived from an EMBL/GenBank/DDBJ whole genome shotgun (WGS) entry which is preliminary data.</text>
</comment>
<dbReference type="Proteomes" id="UP000276133">
    <property type="component" value="Unassembled WGS sequence"/>
</dbReference>
<feature type="compositionally biased region" description="Polar residues" evidence="1">
    <location>
        <begin position="74"/>
        <end position="94"/>
    </location>
</feature>
<organism evidence="2 3">
    <name type="scientific">Brachionus plicatilis</name>
    <name type="common">Marine rotifer</name>
    <name type="synonym">Brachionus muelleri</name>
    <dbReference type="NCBI Taxonomy" id="10195"/>
    <lineage>
        <taxon>Eukaryota</taxon>
        <taxon>Metazoa</taxon>
        <taxon>Spiralia</taxon>
        <taxon>Gnathifera</taxon>
        <taxon>Rotifera</taxon>
        <taxon>Eurotatoria</taxon>
        <taxon>Monogononta</taxon>
        <taxon>Pseudotrocha</taxon>
        <taxon>Ploima</taxon>
        <taxon>Brachionidae</taxon>
        <taxon>Brachionus</taxon>
    </lineage>
</organism>
<proteinExistence type="predicted"/>
<evidence type="ECO:0000256" key="1">
    <source>
        <dbReference type="SAM" id="MobiDB-lite"/>
    </source>
</evidence>
<evidence type="ECO:0000313" key="3">
    <source>
        <dbReference type="Proteomes" id="UP000276133"/>
    </source>
</evidence>
<reference evidence="2 3" key="1">
    <citation type="journal article" date="2018" name="Sci. Rep.">
        <title>Genomic signatures of local adaptation to the degree of environmental predictability in rotifers.</title>
        <authorList>
            <person name="Franch-Gras L."/>
            <person name="Hahn C."/>
            <person name="Garcia-Roger E.M."/>
            <person name="Carmona M.J."/>
            <person name="Serra M."/>
            <person name="Gomez A."/>
        </authorList>
    </citation>
    <scope>NUCLEOTIDE SEQUENCE [LARGE SCALE GENOMIC DNA]</scope>
    <source>
        <strain evidence="2">HYR1</strain>
    </source>
</reference>
<accession>A0A3M7QNL8</accession>
<evidence type="ECO:0000313" key="2">
    <source>
        <dbReference type="EMBL" id="RNA12932.1"/>
    </source>
</evidence>
<dbReference type="AlphaFoldDB" id="A0A3M7QNL8"/>
<dbReference type="EMBL" id="REGN01005558">
    <property type="protein sequence ID" value="RNA12932.1"/>
    <property type="molecule type" value="Genomic_DNA"/>
</dbReference>
<feature type="region of interest" description="Disordered" evidence="1">
    <location>
        <begin position="74"/>
        <end position="104"/>
    </location>
</feature>
<sequence>MYYPSLCKILYRKSGSDRALEESTSQMGEVLHFRTRQYAPLSESDNFCKLDQSGKQHLRQLHAIRRQSGGRAFQAQSTLTRGSPTGQPPHSSNLGHIFHTIGNM</sequence>